<dbReference type="SUPFAM" id="SSF56601">
    <property type="entry name" value="beta-lactamase/transpeptidase-like"/>
    <property type="match status" value="1"/>
</dbReference>
<feature type="region of interest" description="Disordered" evidence="1">
    <location>
        <begin position="31"/>
        <end position="103"/>
    </location>
</feature>
<evidence type="ECO:0000313" key="3">
    <source>
        <dbReference type="EMBL" id="CAA9293810.1"/>
    </source>
</evidence>
<dbReference type="EMBL" id="CADCTS010000113">
    <property type="protein sequence ID" value="CAA9293810.1"/>
    <property type="molecule type" value="Genomic_DNA"/>
</dbReference>
<name>A0A6J4K277_9ACTN</name>
<sequence>MHRTGRGAARAALAAVVLVLTGCGADPAPVADAPVGPSTTSAGPGSSSPAPTGPAPPSGTPGRTADAGPSTGADPAPSPSASRTPPATPTRRPAPEPPGWVGDRRNAVAFAPLDDPGDVTVEGRVDAAEAWSTSKVLVVAAVLDTVAGGEPDRLTRDQRRLVERALSRSDGDAVARLRAAIPGSPGRAMTAVLRSVGDRTTTAPDRYEGLMVWSVREQVRFMAALAAGDVVSPAASAYLLDAMRPVAYHAWGLGTIGARSYKGGWLRADRVSRQMGLVDGYAVALVTDGVGPAVVQTDGDSAHVRQMDRLAAELQERLASERRRAEGR</sequence>
<feature type="compositionally biased region" description="Low complexity" evidence="1">
    <location>
        <begin position="31"/>
        <end position="50"/>
    </location>
</feature>
<evidence type="ECO:0008006" key="4">
    <source>
        <dbReference type="Google" id="ProtNLM"/>
    </source>
</evidence>
<organism evidence="3">
    <name type="scientific">uncultured Friedmanniella sp</name>
    <dbReference type="NCBI Taxonomy" id="335381"/>
    <lineage>
        <taxon>Bacteria</taxon>
        <taxon>Bacillati</taxon>
        <taxon>Actinomycetota</taxon>
        <taxon>Actinomycetes</taxon>
        <taxon>Propionibacteriales</taxon>
        <taxon>Nocardioidaceae</taxon>
        <taxon>Friedmanniella</taxon>
        <taxon>environmental samples</taxon>
    </lineage>
</organism>
<proteinExistence type="predicted"/>
<evidence type="ECO:0000256" key="1">
    <source>
        <dbReference type="SAM" id="MobiDB-lite"/>
    </source>
</evidence>
<reference evidence="3" key="1">
    <citation type="submission" date="2020-02" db="EMBL/GenBank/DDBJ databases">
        <authorList>
            <person name="Meier V. D."/>
        </authorList>
    </citation>
    <scope>NUCLEOTIDE SEQUENCE</scope>
    <source>
        <strain evidence="3">AVDCRST_MAG48</strain>
    </source>
</reference>
<feature type="compositionally biased region" description="Low complexity" evidence="1">
    <location>
        <begin position="60"/>
        <end position="91"/>
    </location>
</feature>
<feature type="signal peptide" evidence="2">
    <location>
        <begin position="1"/>
        <end position="25"/>
    </location>
</feature>
<accession>A0A6J4K277</accession>
<dbReference type="AlphaFoldDB" id="A0A6J4K277"/>
<keyword evidence="2" id="KW-0732">Signal</keyword>
<protein>
    <recommendedName>
        <fullName evidence="4">Beta-lactamase class A-like and penicillin binding proteins (PBPs) superfamily</fullName>
    </recommendedName>
</protein>
<gene>
    <name evidence="3" type="ORF">AVDCRST_MAG48-771</name>
</gene>
<evidence type="ECO:0000256" key="2">
    <source>
        <dbReference type="SAM" id="SignalP"/>
    </source>
</evidence>
<dbReference type="Gene3D" id="3.40.710.10">
    <property type="entry name" value="DD-peptidase/beta-lactamase superfamily"/>
    <property type="match status" value="1"/>
</dbReference>
<feature type="chain" id="PRO_5039259395" description="Beta-lactamase class A-like and penicillin binding proteins (PBPs) superfamily" evidence="2">
    <location>
        <begin position="26"/>
        <end position="328"/>
    </location>
</feature>
<dbReference type="InterPro" id="IPR012338">
    <property type="entry name" value="Beta-lactam/transpept-like"/>
</dbReference>
<dbReference type="PROSITE" id="PS51257">
    <property type="entry name" value="PROKAR_LIPOPROTEIN"/>
    <property type="match status" value="1"/>
</dbReference>